<dbReference type="OrthoDB" id="5961629at2759"/>
<reference evidence="1" key="1">
    <citation type="submission" date="2015-07" db="EMBL/GenBank/DDBJ databases">
        <title>MeaNS - Measles Nucleotide Surveillance Program.</title>
        <authorList>
            <person name="Tran T."/>
            <person name="Druce J."/>
        </authorList>
    </citation>
    <scope>NUCLEOTIDE SEQUENCE</scope>
    <source>
        <strain evidence="1">UCB-OBI-ISO-001</strain>
        <tissue evidence="1">Gonad</tissue>
    </source>
</reference>
<protein>
    <submittedName>
        <fullName evidence="1">Uncharacterized protein</fullName>
    </submittedName>
</protein>
<gene>
    <name evidence="1" type="ORF">OCBIM_22039400mg</name>
</gene>
<name>A0A0L8G6K7_OCTBM</name>
<dbReference type="AlphaFoldDB" id="A0A0L8G6K7"/>
<sequence>SDLRDNNDMMCACHLPALVNYMNKTYNKAVNVKGECRTGLSNNQTKAIPILAYSQCNNYSLFQRNLLCETCSGVMCNASEVTTCSGAEPVCQYMSTMNGVTQKFERSCSTYRKCIDAAKNNIFTCHRWFNGPSCVTCCTERLCNKNGFLGKCCLFSDIITSDLLCING</sequence>
<proteinExistence type="predicted"/>
<accession>A0A0L8G6K7</accession>
<organism evidence="1">
    <name type="scientific">Octopus bimaculoides</name>
    <name type="common">California two-spotted octopus</name>
    <dbReference type="NCBI Taxonomy" id="37653"/>
    <lineage>
        <taxon>Eukaryota</taxon>
        <taxon>Metazoa</taxon>
        <taxon>Spiralia</taxon>
        <taxon>Lophotrochozoa</taxon>
        <taxon>Mollusca</taxon>
        <taxon>Cephalopoda</taxon>
        <taxon>Coleoidea</taxon>
        <taxon>Octopodiformes</taxon>
        <taxon>Octopoda</taxon>
        <taxon>Incirrata</taxon>
        <taxon>Octopodidae</taxon>
        <taxon>Octopus</taxon>
    </lineage>
</organism>
<dbReference type="EMBL" id="KQ423645">
    <property type="protein sequence ID" value="KOF72479.1"/>
    <property type="molecule type" value="Genomic_DNA"/>
</dbReference>
<evidence type="ECO:0000313" key="1">
    <source>
        <dbReference type="EMBL" id="KOF72479.1"/>
    </source>
</evidence>
<feature type="non-terminal residue" evidence="1">
    <location>
        <position position="1"/>
    </location>
</feature>